<dbReference type="SUPFAM" id="SSF55781">
    <property type="entry name" value="GAF domain-like"/>
    <property type="match status" value="1"/>
</dbReference>
<dbReference type="Proteomes" id="UP000646738">
    <property type="component" value="Unassembled WGS sequence"/>
</dbReference>
<reference evidence="7" key="1">
    <citation type="submission" date="2023-07" db="EMBL/GenBank/DDBJ databases">
        <title>Whole genome shotgun sequence of Streptomyces achromogenes subsp. rubradiris NBRC 14000.</title>
        <authorList>
            <person name="Komaki H."/>
            <person name="Tamura T."/>
        </authorList>
    </citation>
    <scope>NUCLEOTIDE SEQUENCE [LARGE SCALE GENOMIC DNA]</scope>
    <source>
        <strain evidence="7">NBRC 14000</strain>
    </source>
</reference>
<dbReference type="Pfam" id="PF01614">
    <property type="entry name" value="IclR_C"/>
    <property type="match status" value="1"/>
</dbReference>
<keyword evidence="7" id="KW-1185">Reference proteome</keyword>
<dbReference type="PROSITE" id="PS51078">
    <property type="entry name" value="ICLR_ED"/>
    <property type="match status" value="1"/>
</dbReference>
<keyword evidence="3" id="KW-0804">Transcription</keyword>
<keyword evidence="2" id="KW-0238">DNA-binding</keyword>
<evidence type="ECO:0000313" key="7">
    <source>
        <dbReference type="Proteomes" id="UP000646738"/>
    </source>
</evidence>
<evidence type="ECO:0000259" key="5">
    <source>
        <dbReference type="PROSITE" id="PS51078"/>
    </source>
</evidence>
<dbReference type="EMBL" id="BNEA01000015">
    <property type="protein sequence ID" value="GHI54676.1"/>
    <property type="molecule type" value="Genomic_DNA"/>
</dbReference>
<feature type="domain" description="HTH iclR-type" evidence="4">
    <location>
        <begin position="12"/>
        <end position="74"/>
    </location>
</feature>
<proteinExistence type="predicted"/>
<dbReference type="InterPro" id="IPR014757">
    <property type="entry name" value="Tscrpt_reg_IclR_C"/>
</dbReference>
<feature type="domain" description="IclR-ED" evidence="5">
    <location>
        <begin position="75"/>
        <end position="245"/>
    </location>
</feature>
<dbReference type="SUPFAM" id="SSF46785">
    <property type="entry name" value="Winged helix' DNA-binding domain"/>
    <property type="match status" value="1"/>
</dbReference>
<evidence type="ECO:0000313" key="6">
    <source>
        <dbReference type="EMBL" id="GHI54676.1"/>
    </source>
</evidence>
<evidence type="ECO:0000256" key="1">
    <source>
        <dbReference type="ARBA" id="ARBA00023015"/>
    </source>
</evidence>
<protein>
    <submittedName>
        <fullName evidence="6">IclR family transcriptional regulator</fullName>
    </submittedName>
</protein>
<evidence type="ECO:0000259" key="4">
    <source>
        <dbReference type="PROSITE" id="PS51077"/>
    </source>
</evidence>
<dbReference type="PANTHER" id="PTHR30136:SF35">
    <property type="entry name" value="HTH-TYPE TRANSCRIPTIONAL REGULATOR RV1719"/>
    <property type="match status" value="1"/>
</dbReference>
<dbReference type="PROSITE" id="PS51077">
    <property type="entry name" value="HTH_ICLR"/>
    <property type="match status" value="1"/>
</dbReference>
<dbReference type="InterPro" id="IPR029016">
    <property type="entry name" value="GAF-like_dom_sf"/>
</dbReference>
<dbReference type="Pfam" id="PF09339">
    <property type="entry name" value="HTH_IclR"/>
    <property type="match status" value="1"/>
</dbReference>
<dbReference type="PANTHER" id="PTHR30136">
    <property type="entry name" value="HELIX-TURN-HELIX TRANSCRIPTIONAL REGULATOR, ICLR FAMILY"/>
    <property type="match status" value="1"/>
</dbReference>
<sequence length="245" mass="26399">MVETDSTRPHRVQSVARAFALLEAVGAAADGVRLSDAAESVGLSRSTAHNLLATLESLGYVTQRSSAGRYILTERLTELARGSVGSDDALRDMIHPVLDKLASISTETCYLAVPALRDYVYIDTVESSQPLKLAVPVGGHDPFFGTAIGHVLLAFRPATAERLAREQPEEWARWQEHVAAVHELGYAVDMEDYQPGLCCAAVPVRRHGRVVAALGVSGPASRLPQDRLRELAITASHLLRTEGIG</sequence>
<dbReference type="InterPro" id="IPR036390">
    <property type="entry name" value="WH_DNA-bd_sf"/>
</dbReference>
<dbReference type="RefSeq" id="WP_189989988.1">
    <property type="nucleotide sequence ID" value="NZ_BNCB01000002.1"/>
</dbReference>
<dbReference type="InterPro" id="IPR005471">
    <property type="entry name" value="Tscrpt_reg_IclR_N"/>
</dbReference>
<dbReference type="InterPro" id="IPR050707">
    <property type="entry name" value="HTH_MetabolicPath_Reg"/>
</dbReference>
<organism evidence="6 7">
    <name type="scientific">Streptomyces rubradiris</name>
    <name type="common">Streptomyces achromogenes subsp. rubradiris</name>
    <dbReference type="NCBI Taxonomy" id="285531"/>
    <lineage>
        <taxon>Bacteria</taxon>
        <taxon>Bacillati</taxon>
        <taxon>Actinomycetota</taxon>
        <taxon>Actinomycetes</taxon>
        <taxon>Kitasatosporales</taxon>
        <taxon>Streptomycetaceae</taxon>
        <taxon>Streptomyces</taxon>
    </lineage>
</organism>
<gene>
    <name evidence="6" type="ORF">Srubr_45220</name>
</gene>
<evidence type="ECO:0000256" key="2">
    <source>
        <dbReference type="ARBA" id="ARBA00023125"/>
    </source>
</evidence>
<accession>A0ABQ3RFP3</accession>
<dbReference type="Gene3D" id="3.30.450.40">
    <property type="match status" value="1"/>
</dbReference>
<dbReference type="Gene3D" id="1.10.10.10">
    <property type="entry name" value="Winged helix-like DNA-binding domain superfamily/Winged helix DNA-binding domain"/>
    <property type="match status" value="1"/>
</dbReference>
<comment type="caution">
    <text evidence="6">The sequence shown here is derived from an EMBL/GenBank/DDBJ whole genome shotgun (WGS) entry which is preliminary data.</text>
</comment>
<dbReference type="SMART" id="SM00346">
    <property type="entry name" value="HTH_ICLR"/>
    <property type="match status" value="1"/>
</dbReference>
<name>A0ABQ3RFP3_STRRR</name>
<keyword evidence="1" id="KW-0805">Transcription regulation</keyword>
<evidence type="ECO:0000256" key="3">
    <source>
        <dbReference type="ARBA" id="ARBA00023163"/>
    </source>
</evidence>
<dbReference type="InterPro" id="IPR036388">
    <property type="entry name" value="WH-like_DNA-bd_sf"/>
</dbReference>